<dbReference type="NCBIfam" id="NF005071">
    <property type="entry name" value="PRK06489.1"/>
    <property type="match status" value="1"/>
</dbReference>
<evidence type="ECO:0000256" key="1">
    <source>
        <dbReference type="ARBA" id="ARBA00006886"/>
    </source>
</evidence>
<feature type="chain" id="PRO_5012099559" evidence="3">
    <location>
        <begin position="17"/>
        <end position="366"/>
    </location>
</feature>
<dbReference type="InterPro" id="IPR000073">
    <property type="entry name" value="AB_hydrolase_1"/>
</dbReference>
<comment type="caution">
    <text evidence="5">The sequence shown here is derived from an EMBL/GenBank/DDBJ whole genome shotgun (WGS) entry which is preliminary data.</text>
</comment>
<dbReference type="Gene3D" id="3.40.50.1820">
    <property type="entry name" value="alpha/beta hydrolase"/>
    <property type="match status" value="1"/>
</dbReference>
<feature type="signal peptide" evidence="3">
    <location>
        <begin position="1"/>
        <end position="16"/>
    </location>
</feature>
<keyword evidence="2" id="KW-0808">Transferase</keyword>
<dbReference type="InterPro" id="IPR029058">
    <property type="entry name" value="AB_hydrolase_fold"/>
</dbReference>
<organism evidence="5 6">
    <name type="scientific">Hypsibius exemplaris</name>
    <name type="common">Freshwater tardigrade</name>
    <dbReference type="NCBI Taxonomy" id="2072580"/>
    <lineage>
        <taxon>Eukaryota</taxon>
        <taxon>Metazoa</taxon>
        <taxon>Ecdysozoa</taxon>
        <taxon>Tardigrada</taxon>
        <taxon>Eutardigrada</taxon>
        <taxon>Parachela</taxon>
        <taxon>Hypsibioidea</taxon>
        <taxon>Hypsibiidae</taxon>
        <taxon>Hypsibius</taxon>
    </lineage>
</organism>
<dbReference type="GO" id="GO:0009086">
    <property type="term" value="P:methionine biosynthetic process"/>
    <property type="evidence" value="ECO:0007669"/>
    <property type="project" value="TreeGrafter"/>
</dbReference>
<gene>
    <name evidence="5" type="ORF">BV898_08393</name>
</gene>
<keyword evidence="3" id="KW-0732">Signal</keyword>
<dbReference type="GO" id="GO:0004414">
    <property type="term" value="F:homoserine O-acetyltransferase activity"/>
    <property type="evidence" value="ECO:0007669"/>
    <property type="project" value="TreeGrafter"/>
</dbReference>
<evidence type="ECO:0000256" key="2">
    <source>
        <dbReference type="ARBA" id="ARBA00022679"/>
    </source>
</evidence>
<proteinExistence type="inferred from homology"/>
<evidence type="ECO:0000313" key="5">
    <source>
        <dbReference type="EMBL" id="OQV17459.1"/>
    </source>
</evidence>
<dbReference type="EMBL" id="MTYJ01000060">
    <property type="protein sequence ID" value="OQV17459.1"/>
    <property type="molecule type" value="Genomic_DNA"/>
</dbReference>
<dbReference type="InterPro" id="IPR008220">
    <property type="entry name" value="HAT_MetX-like"/>
</dbReference>
<keyword evidence="6" id="KW-1185">Reference proteome</keyword>
<dbReference type="PANTHER" id="PTHR32268">
    <property type="entry name" value="HOMOSERINE O-ACETYLTRANSFERASE"/>
    <property type="match status" value="1"/>
</dbReference>
<name>A0A1W0WQK0_HYPEX</name>
<evidence type="ECO:0000256" key="3">
    <source>
        <dbReference type="SAM" id="SignalP"/>
    </source>
</evidence>
<sequence>MGNIKIFGPILNGVLAFPIFLAVLSDMANAGYPTPVEADWIAHDFVFHTGEVFPSLRIHYTTVGKSSGLPVLLLHGTYGSGKNFLSATFADLLFGPGQPLDAETYFIIMPDGLGCGGSSKPSDGLRTSFPRYNYLDMVNAQHLLVTEGLGIKHLRLILGNSMGGMHTWLWGVTFPDTMDALVPQASQPTAMASRNWMLRRMQVEMVIQDPAYMGGNYTVQPPSLKLANVFFGIATSGGTLAWQAMAPTSELADKLVDARLAGAGPADANDWAYQWTSSKDYNPSAGNGLERITVPVLAINSADDERNPPESGLEAAALQRVKNARLFLIPASVDTRGHGTTGNATFWKNQLATFLLSLPTSGGLYK</sequence>
<protein>
    <submittedName>
        <fullName evidence="5">Homoserine O-acetyltransferase</fullName>
    </submittedName>
</protein>
<feature type="domain" description="AB hydrolase-1" evidence="4">
    <location>
        <begin position="70"/>
        <end position="330"/>
    </location>
</feature>
<reference evidence="6" key="1">
    <citation type="submission" date="2017-01" db="EMBL/GenBank/DDBJ databases">
        <title>Comparative genomics of anhydrobiosis in the tardigrade Hypsibius dujardini.</title>
        <authorList>
            <person name="Yoshida Y."/>
            <person name="Koutsovoulos G."/>
            <person name="Laetsch D."/>
            <person name="Stevens L."/>
            <person name="Kumar S."/>
            <person name="Horikawa D."/>
            <person name="Ishino K."/>
            <person name="Komine S."/>
            <person name="Tomita M."/>
            <person name="Blaxter M."/>
            <person name="Arakawa K."/>
        </authorList>
    </citation>
    <scope>NUCLEOTIDE SEQUENCE [LARGE SCALE GENOMIC DNA]</scope>
    <source>
        <strain evidence="6">Z151</strain>
    </source>
</reference>
<dbReference type="PANTHER" id="PTHR32268:SF11">
    <property type="entry name" value="HOMOSERINE O-ACETYLTRANSFERASE"/>
    <property type="match status" value="1"/>
</dbReference>
<comment type="similarity">
    <text evidence="1">Belongs to the AB hydrolase superfamily. MetX family.</text>
</comment>
<dbReference type="SUPFAM" id="SSF53474">
    <property type="entry name" value="alpha/beta-Hydrolases"/>
    <property type="match status" value="1"/>
</dbReference>
<evidence type="ECO:0000313" key="6">
    <source>
        <dbReference type="Proteomes" id="UP000192578"/>
    </source>
</evidence>
<dbReference type="GO" id="GO:0009092">
    <property type="term" value="P:homoserine metabolic process"/>
    <property type="evidence" value="ECO:0007669"/>
    <property type="project" value="TreeGrafter"/>
</dbReference>
<dbReference type="OrthoDB" id="9972683at2759"/>
<evidence type="ECO:0000259" key="4">
    <source>
        <dbReference type="Pfam" id="PF00561"/>
    </source>
</evidence>
<dbReference type="Pfam" id="PF00561">
    <property type="entry name" value="Abhydrolase_1"/>
    <property type="match status" value="1"/>
</dbReference>
<dbReference type="AlphaFoldDB" id="A0A1W0WQK0"/>
<accession>A0A1W0WQK0</accession>
<dbReference type="Proteomes" id="UP000192578">
    <property type="component" value="Unassembled WGS sequence"/>
</dbReference>